<proteinExistence type="predicted"/>
<comment type="caution">
    <text evidence="4">The sequence shown here is derived from an EMBL/GenBank/DDBJ whole genome shotgun (WGS) entry which is preliminary data.</text>
</comment>
<dbReference type="AlphaFoldDB" id="A0AAD5DVL2"/>
<keyword evidence="2" id="KW-0802">TPR repeat</keyword>
<protein>
    <submittedName>
        <fullName evidence="4">Uncharacterized protein</fullName>
    </submittedName>
</protein>
<name>A0AAD5DVL2_9CHLO</name>
<dbReference type="Gene3D" id="1.25.40.10">
    <property type="entry name" value="Tetratricopeptide repeat domain"/>
    <property type="match status" value="1"/>
</dbReference>
<dbReference type="SUPFAM" id="SSF48452">
    <property type="entry name" value="TPR-like"/>
    <property type="match status" value="1"/>
</dbReference>
<dbReference type="EMBL" id="JADXDR010000024">
    <property type="protein sequence ID" value="KAI7844795.1"/>
    <property type="molecule type" value="Genomic_DNA"/>
</dbReference>
<evidence type="ECO:0000256" key="3">
    <source>
        <dbReference type="SAM" id="MobiDB-lite"/>
    </source>
</evidence>
<feature type="compositionally biased region" description="Basic and acidic residues" evidence="3">
    <location>
        <begin position="530"/>
        <end position="540"/>
    </location>
</feature>
<evidence type="ECO:0000256" key="1">
    <source>
        <dbReference type="ARBA" id="ARBA00022737"/>
    </source>
</evidence>
<evidence type="ECO:0000256" key="2">
    <source>
        <dbReference type="ARBA" id="ARBA00022803"/>
    </source>
</evidence>
<keyword evidence="1" id="KW-0677">Repeat</keyword>
<dbReference type="PANTHER" id="PTHR22904:SF523">
    <property type="entry name" value="STRESS-INDUCED-PHOSPHOPROTEIN 1"/>
    <property type="match status" value="1"/>
</dbReference>
<gene>
    <name evidence="4" type="ORF">COHA_001675</name>
</gene>
<dbReference type="InterPro" id="IPR019734">
    <property type="entry name" value="TPR_rpt"/>
</dbReference>
<dbReference type="GO" id="GO:0051879">
    <property type="term" value="F:Hsp90 protein binding"/>
    <property type="evidence" value="ECO:0007669"/>
    <property type="project" value="TreeGrafter"/>
</dbReference>
<feature type="region of interest" description="Disordered" evidence="3">
    <location>
        <begin position="521"/>
        <end position="600"/>
    </location>
</feature>
<reference evidence="4" key="1">
    <citation type="submission" date="2020-11" db="EMBL/GenBank/DDBJ databases">
        <title>Chlorella ohadii genome sequencing and assembly.</title>
        <authorList>
            <person name="Murik O."/>
            <person name="Treves H."/>
            <person name="Kedem I."/>
            <person name="Shotland Y."/>
            <person name="Kaplan A."/>
        </authorList>
    </citation>
    <scope>NUCLEOTIDE SEQUENCE</scope>
    <source>
        <strain evidence="4">1</strain>
    </source>
</reference>
<evidence type="ECO:0000313" key="4">
    <source>
        <dbReference type="EMBL" id="KAI7844795.1"/>
    </source>
</evidence>
<evidence type="ECO:0000313" key="5">
    <source>
        <dbReference type="Proteomes" id="UP001205105"/>
    </source>
</evidence>
<accession>A0AAD5DVL2</accession>
<dbReference type="Proteomes" id="UP001205105">
    <property type="component" value="Unassembled WGS sequence"/>
</dbReference>
<dbReference type="PANTHER" id="PTHR22904">
    <property type="entry name" value="TPR REPEAT CONTAINING PROTEIN"/>
    <property type="match status" value="1"/>
</dbReference>
<dbReference type="InterPro" id="IPR011990">
    <property type="entry name" value="TPR-like_helical_dom_sf"/>
</dbReference>
<keyword evidence="5" id="KW-1185">Reference proteome</keyword>
<sequence>MCTRQASIAISSALFSPKSLQLASMEAREVTGGQKAAGDEAFREGRFEEAVACYTAALEEDGEHAPTLCNRSLAVLKLGLPEAALQDAEAAMQLLCEDAQLDVQGAAAGGGGNVPSDSPLAAQLAKAFHRKAEAQIALGRALDGIKTYRQGVAICGPRQELHAALRLAAEQLPVPWLAKYWAAHVEEAQAPNPLLSARDGRLIKPVPRSQRLEPADLQAHLQAALYPLQDEARDVLCAVWVARRRPGKAEAGFFRAAAYLHAGCPEQALKDARYALVYGPQLEGSGVTALVTSGGTQGNTAGGESSGTAAVEQAPPVVQQPLSAWPAGLALLSAVHEALAENVPAALAMQASQGAAQWRALELDPECEEYEEALERLLRRIPEDCAAALRAGGSVGLEAHLAAEAEAAKPEYLRQRPKFYYYYEWCKKRIHAHYPQLPEPVMDKLLALEANELDLVLQYPAATRATVDRLLDVYHGQGPAALEGYEVPLLSWDDYQAIKEVGEAAPALPAGDSSAAAAKGRLLEGGSGGDRGENAGHEAKAAWVSSAGEASVLSTSPSSAAREARGAVLAGGSGSQAGERDYDSTSEAGSIDVDELCELD</sequence>
<dbReference type="SMART" id="SM00028">
    <property type="entry name" value="TPR"/>
    <property type="match status" value="4"/>
</dbReference>
<organism evidence="4 5">
    <name type="scientific">Chlorella ohadii</name>
    <dbReference type="NCBI Taxonomy" id="2649997"/>
    <lineage>
        <taxon>Eukaryota</taxon>
        <taxon>Viridiplantae</taxon>
        <taxon>Chlorophyta</taxon>
        <taxon>core chlorophytes</taxon>
        <taxon>Trebouxiophyceae</taxon>
        <taxon>Chlorellales</taxon>
        <taxon>Chlorellaceae</taxon>
        <taxon>Chlorella clade</taxon>
        <taxon>Chlorella</taxon>
    </lineage>
</organism>